<keyword evidence="2" id="KW-1185">Reference proteome</keyword>
<sequence length="155" mass="18200">MILINFQPNSFVHVYWIEDILSKFEDDTKLGLVDAPNSCVAIQKNLHRLEKWARRNLMNFNKGEYQVLHLGRNKPRHHYTLPEEQLYREDLGVLVDTMLTMSQHYALAAMKADSILCCIRQSVTGRLREILPLYSALVSHIWFQCWLLRTRQTGT</sequence>
<evidence type="ECO:0000313" key="1">
    <source>
        <dbReference type="EMBL" id="KAK4830761.1"/>
    </source>
</evidence>
<protein>
    <recommendedName>
        <fullName evidence="3">Rna-directed dna polymerase from mobile element jockey-like</fullName>
    </recommendedName>
</protein>
<evidence type="ECO:0008006" key="3">
    <source>
        <dbReference type="Google" id="ProtNLM"/>
    </source>
</evidence>
<dbReference type="AlphaFoldDB" id="A0AAN7SI16"/>
<comment type="caution">
    <text evidence="1">The sequence shown here is derived from an EMBL/GenBank/DDBJ whole genome shotgun (WGS) entry which is preliminary data.</text>
</comment>
<organism evidence="1 2">
    <name type="scientific">Mycteria americana</name>
    <name type="common">Wood stork</name>
    <dbReference type="NCBI Taxonomy" id="33587"/>
    <lineage>
        <taxon>Eukaryota</taxon>
        <taxon>Metazoa</taxon>
        <taxon>Chordata</taxon>
        <taxon>Craniata</taxon>
        <taxon>Vertebrata</taxon>
        <taxon>Euteleostomi</taxon>
        <taxon>Archelosauria</taxon>
        <taxon>Archosauria</taxon>
        <taxon>Dinosauria</taxon>
        <taxon>Saurischia</taxon>
        <taxon>Theropoda</taxon>
        <taxon>Coelurosauria</taxon>
        <taxon>Aves</taxon>
        <taxon>Neognathae</taxon>
        <taxon>Neoaves</taxon>
        <taxon>Aequornithes</taxon>
        <taxon>Ciconiiformes</taxon>
        <taxon>Ciconiidae</taxon>
        <taxon>Mycteria</taxon>
    </lineage>
</organism>
<dbReference type="PANTHER" id="PTHR33332">
    <property type="entry name" value="REVERSE TRANSCRIPTASE DOMAIN-CONTAINING PROTEIN"/>
    <property type="match status" value="1"/>
</dbReference>
<dbReference type="Proteomes" id="UP001333110">
    <property type="component" value="Unassembled WGS sequence"/>
</dbReference>
<dbReference type="EMBL" id="JAUNZN010000001">
    <property type="protein sequence ID" value="KAK4830761.1"/>
    <property type="molecule type" value="Genomic_DNA"/>
</dbReference>
<gene>
    <name evidence="1" type="ORF">QYF61_013250</name>
</gene>
<name>A0AAN7SI16_MYCAM</name>
<accession>A0AAN7SI16</accession>
<proteinExistence type="predicted"/>
<reference evidence="1 2" key="1">
    <citation type="journal article" date="2023" name="J. Hered.">
        <title>Chromosome-level genome of the wood stork (Mycteria americana) provides insight into avian chromosome evolution.</title>
        <authorList>
            <person name="Flamio R. Jr."/>
            <person name="Ramstad K.M."/>
        </authorList>
    </citation>
    <scope>NUCLEOTIDE SEQUENCE [LARGE SCALE GENOMIC DNA]</scope>
    <source>
        <strain evidence="1">JAX WOST 10</strain>
    </source>
</reference>
<evidence type="ECO:0000313" key="2">
    <source>
        <dbReference type="Proteomes" id="UP001333110"/>
    </source>
</evidence>